<dbReference type="PANTHER" id="PTHR46310:SF7">
    <property type="entry name" value="AMIDASE 1"/>
    <property type="match status" value="1"/>
</dbReference>
<protein>
    <submittedName>
        <fullName evidence="3">Uncharacterized protein</fullName>
    </submittedName>
</protein>
<dbReference type="EMBL" id="NJEU01000096">
    <property type="protein sequence ID" value="PHH81803.1"/>
    <property type="molecule type" value="Genomic_DNA"/>
</dbReference>
<feature type="domain" description="Scytalone dehydratase-like protein Arp1 N-terminal" evidence="2">
    <location>
        <begin position="39"/>
        <end position="104"/>
    </location>
</feature>
<dbReference type="Proteomes" id="UP000224854">
    <property type="component" value="Unassembled WGS sequence"/>
</dbReference>
<dbReference type="InterPro" id="IPR036928">
    <property type="entry name" value="AS_sf"/>
</dbReference>
<dbReference type="SUPFAM" id="SSF75304">
    <property type="entry name" value="Amidase signature (AS) enzymes"/>
    <property type="match status" value="1"/>
</dbReference>
<dbReference type="Pfam" id="PF01425">
    <property type="entry name" value="Amidase"/>
    <property type="match status" value="1"/>
</dbReference>
<gene>
    <name evidence="3" type="ORF">CDD82_7845</name>
</gene>
<dbReference type="InterPro" id="IPR058329">
    <property type="entry name" value="Arp1_N"/>
</dbReference>
<comment type="caution">
    <text evidence="3">The sequence shown here is derived from an EMBL/GenBank/DDBJ whole genome shotgun (WGS) entry which is preliminary data.</text>
</comment>
<dbReference type="OrthoDB" id="5423360at2759"/>
<dbReference type="Gene3D" id="3.90.1300.10">
    <property type="entry name" value="Amidase signature (AS) domain"/>
    <property type="match status" value="1"/>
</dbReference>
<name>A0A2C5ZPR5_9HYPO</name>
<evidence type="ECO:0000313" key="4">
    <source>
        <dbReference type="Proteomes" id="UP000224854"/>
    </source>
</evidence>
<reference evidence="3 4" key="1">
    <citation type="submission" date="2017-06" db="EMBL/GenBank/DDBJ databases">
        <title>Ant-infecting Ophiocordyceps genomes reveal a high diversity of potential behavioral manipulation genes and a possible major role for enterotoxins.</title>
        <authorList>
            <person name="De Bekker C."/>
            <person name="Evans H.C."/>
            <person name="Brachmann A."/>
            <person name="Hughes D.P."/>
        </authorList>
    </citation>
    <scope>NUCLEOTIDE SEQUENCE [LARGE SCALE GENOMIC DNA]</scope>
    <source>
        <strain evidence="3 4">1348a</strain>
    </source>
</reference>
<dbReference type="PANTHER" id="PTHR46310">
    <property type="entry name" value="AMIDASE 1"/>
    <property type="match status" value="1"/>
</dbReference>
<organism evidence="3 4">
    <name type="scientific">Ophiocordyceps australis</name>
    <dbReference type="NCBI Taxonomy" id="1399860"/>
    <lineage>
        <taxon>Eukaryota</taxon>
        <taxon>Fungi</taxon>
        <taxon>Dikarya</taxon>
        <taxon>Ascomycota</taxon>
        <taxon>Pezizomycotina</taxon>
        <taxon>Sordariomycetes</taxon>
        <taxon>Hypocreomycetidae</taxon>
        <taxon>Hypocreales</taxon>
        <taxon>Ophiocordycipitaceae</taxon>
        <taxon>Ophiocordyceps</taxon>
    </lineage>
</organism>
<evidence type="ECO:0000313" key="3">
    <source>
        <dbReference type="EMBL" id="PHH81803.1"/>
    </source>
</evidence>
<dbReference type="Pfam" id="PF26053">
    <property type="entry name" value="DUF8016"/>
    <property type="match status" value="1"/>
</dbReference>
<keyword evidence="4" id="KW-1185">Reference proteome</keyword>
<evidence type="ECO:0000259" key="2">
    <source>
        <dbReference type="Pfam" id="PF26053"/>
    </source>
</evidence>
<feature type="domain" description="Amidase" evidence="1">
    <location>
        <begin position="184"/>
        <end position="363"/>
    </location>
</feature>
<proteinExistence type="predicted"/>
<dbReference type="AlphaFoldDB" id="A0A2C5ZPR5"/>
<sequence>MKLVHQVSLALQLPTTIAHVFLITGATVSLNGVPYYVPPHAVANVSATWQNQAPDDDLVPITVLNSNKDSFSLADLHQQLLLFSQTDDVFQQGFTSVVYVQHRGPLSLASFDGISVISTPDINIPNGPYFVSPKGFVYQAYRLYADVQGAFTETSVPHPDGSYTVLPANVPGQSLAVAVPSRLYYSKTPDKPLAGVRLGVKDIFDVRGLRTSNGNRAWYHLYPPAEHSAAAVQNLVDAGAVIVGKMKTSQFSNGELATADWVEYHAPFNPRGDGYQDPASSSSGPAAGEAAYPWLDITLGSDTGGSIRSPGHLQGIYANRPTHGLVSMLGATPLSPQFDTAGLLARDPRLWRVAARALYGENMPPANNTLFPSKLLTLGFPKVVRSDHDILLAQFLSRLQSFLRAKTTPWNTPQSWPLSHPDFLELRYLVNDAYQILSSQDQARLVRDGFLQDYAASHHGRRPHINPAPAQRWAMADSSESSTAKAASGKRRFAAWFNKNILPSCSDRLLVYVPRLPESVYRGTYRTGPARPEPFAMGRVSVLSGVPEIAVPIGEVKRMSVVTGQPESIPVSVAIIAARGCDDMLFALVEALLDQNIVAVSQTGQSSVTGGEVLF</sequence>
<accession>A0A2C5ZPR5</accession>
<dbReference type="InterPro" id="IPR023631">
    <property type="entry name" value="Amidase_dom"/>
</dbReference>
<evidence type="ECO:0000259" key="1">
    <source>
        <dbReference type="Pfam" id="PF01425"/>
    </source>
</evidence>